<organism evidence="1 2">
    <name type="scientific">Gandjariella thermophila</name>
    <dbReference type="NCBI Taxonomy" id="1931992"/>
    <lineage>
        <taxon>Bacteria</taxon>
        <taxon>Bacillati</taxon>
        <taxon>Actinomycetota</taxon>
        <taxon>Actinomycetes</taxon>
        <taxon>Pseudonocardiales</taxon>
        <taxon>Pseudonocardiaceae</taxon>
        <taxon>Gandjariella</taxon>
    </lineage>
</organism>
<dbReference type="Proteomes" id="UP000298860">
    <property type="component" value="Unassembled WGS sequence"/>
</dbReference>
<dbReference type="PANTHER" id="PTHR39624">
    <property type="entry name" value="PROTEIN INVOLVED IN RIMO-MEDIATED BETA-METHYLTHIOLATION OF RIBOSOMAL PROTEIN S12 YCAO"/>
    <property type="match status" value="1"/>
</dbReference>
<comment type="caution">
    <text evidence="1">The sequence shown here is derived from an EMBL/GenBank/DDBJ whole genome shotgun (WGS) entry which is preliminary data.</text>
</comment>
<sequence length="142" mass="15459">MATITVTHLCADRFRAETRGHALLLDQPRRDAAELGPTPLELTVMAAASGAAQGAVEYLRERGLPWVGLEVDCHWWLSGEPARVHRVELLVVPPARLRPEHHAGLLAAVDRCTVRNTLRQPPQVDVAVEARTPTRSGGRVGA</sequence>
<dbReference type="PANTHER" id="PTHR39624:SF2">
    <property type="entry name" value="OSMC-LIKE PROTEIN"/>
    <property type="match status" value="1"/>
</dbReference>
<dbReference type="OrthoDB" id="9789573at2"/>
<evidence type="ECO:0008006" key="3">
    <source>
        <dbReference type="Google" id="ProtNLM"/>
    </source>
</evidence>
<proteinExistence type="predicted"/>
<dbReference type="Pfam" id="PF02566">
    <property type="entry name" value="OsmC"/>
    <property type="match status" value="1"/>
</dbReference>
<dbReference type="SUPFAM" id="SSF82784">
    <property type="entry name" value="OsmC-like"/>
    <property type="match status" value="1"/>
</dbReference>
<protein>
    <recommendedName>
        <fullName evidence="3">OsmC family protein</fullName>
    </recommendedName>
</protein>
<accession>A0A4D4J2G2</accession>
<gene>
    <name evidence="1" type="ORF">GTS_03390</name>
</gene>
<evidence type="ECO:0000313" key="2">
    <source>
        <dbReference type="Proteomes" id="UP000298860"/>
    </source>
</evidence>
<dbReference type="RefSeq" id="WP_137811892.1">
    <property type="nucleotide sequence ID" value="NZ_BJFL01000001.1"/>
</dbReference>
<dbReference type="InterPro" id="IPR036102">
    <property type="entry name" value="OsmC/Ohrsf"/>
</dbReference>
<dbReference type="AlphaFoldDB" id="A0A4D4J2G2"/>
<dbReference type="InterPro" id="IPR015946">
    <property type="entry name" value="KH_dom-like_a/b"/>
</dbReference>
<dbReference type="Gene3D" id="3.30.300.20">
    <property type="match status" value="1"/>
</dbReference>
<dbReference type="InterPro" id="IPR003718">
    <property type="entry name" value="OsmC/Ohr_fam"/>
</dbReference>
<reference evidence="2" key="1">
    <citation type="submission" date="2019-04" db="EMBL/GenBank/DDBJ databases">
        <title>Draft genome sequence of Pseudonocardiaceae bacterium SL3-2-4.</title>
        <authorList>
            <person name="Ningsih F."/>
            <person name="Yokota A."/>
            <person name="Sakai Y."/>
            <person name="Nanatani K."/>
            <person name="Yabe S."/>
            <person name="Oetari A."/>
            <person name="Sjamsuridzal W."/>
        </authorList>
    </citation>
    <scope>NUCLEOTIDE SEQUENCE [LARGE SCALE GENOMIC DNA]</scope>
    <source>
        <strain evidence="2">SL3-2-4</strain>
    </source>
</reference>
<dbReference type="EMBL" id="BJFL01000001">
    <property type="protein sequence ID" value="GDY28706.1"/>
    <property type="molecule type" value="Genomic_DNA"/>
</dbReference>
<keyword evidence="2" id="KW-1185">Reference proteome</keyword>
<name>A0A4D4J2G2_9PSEU</name>
<evidence type="ECO:0000313" key="1">
    <source>
        <dbReference type="EMBL" id="GDY28706.1"/>
    </source>
</evidence>